<proteinExistence type="predicted"/>
<evidence type="ECO:0000313" key="1">
    <source>
        <dbReference type="EMBL" id="QHU35881.1"/>
    </source>
</evidence>
<dbReference type="AlphaFoldDB" id="A0A6C0M1J4"/>
<accession>A0A6C0M1J4</accession>
<protein>
    <submittedName>
        <fullName evidence="1">Uncharacterized protein</fullName>
    </submittedName>
</protein>
<sequence length="106" mass="12787">MFKYISDIDPSFLSTYLGRDMTDDEKKEIFRDAQDHLDEYSDECVWWNCDAILKLKIWKNITLVINRHMTNEERNIIAEKIKCNPYMYENGEIKDTPLMELVDTWK</sequence>
<dbReference type="EMBL" id="MN740614">
    <property type="protein sequence ID" value="QHU35881.1"/>
    <property type="molecule type" value="Genomic_DNA"/>
</dbReference>
<reference evidence="1" key="1">
    <citation type="journal article" date="2020" name="Nature">
        <title>Giant virus diversity and host interactions through global metagenomics.</title>
        <authorList>
            <person name="Schulz F."/>
            <person name="Roux S."/>
            <person name="Paez-Espino D."/>
            <person name="Jungbluth S."/>
            <person name="Walsh D.A."/>
            <person name="Denef V.J."/>
            <person name="McMahon K.D."/>
            <person name="Konstantinidis K.T."/>
            <person name="Eloe-Fadrosh E.A."/>
            <person name="Kyrpides N.C."/>
            <person name="Woyke T."/>
        </authorList>
    </citation>
    <scope>NUCLEOTIDE SEQUENCE</scope>
    <source>
        <strain evidence="1">GVMAG-S-1035085-51</strain>
    </source>
</reference>
<name>A0A6C0M1J4_9ZZZZ</name>
<organism evidence="1">
    <name type="scientific">viral metagenome</name>
    <dbReference type="NCBI Taxonomy" id="1070528"/>
    <lineage>
        <taxon>unclassified sequences</taxon>
        <taxon>metagenomes</taxon>
        <taxon>organismal metagenomes</taxon>
    </lineage>
</organism>